<dbReference type="RefSeq" id="WP_083409091.1">
    <property type="nucleotide sequence ID" value="NZ_LT629971.1"/>
</dbReference>
<keyword evidence="3" id="KW-1185">Reference proteome</keyword>
<evidence type="ECO:0000313" key="2">
    <source>
        <dbReference type="EMBL" id="SEH82258.1"/>
    </source>
</evidence>
<evidence type="ECO:0000313" key="3">
    <source>
        <dbReference type="Proteomes" id="UP000182915"/>
    </source>
</evidence>
<name>A0A1H6L2C0_MYCRU</name>
<reference evidence="3" key="1">
    <citation type="submission" date="2016-10" db="EMBL/GenBank/DDBJ databases">
        <authorList>
            <person name="Varghese N."/>
            <person name="Submissions S."/>
        </authorList>
    </citation>
    <scope>NUCLEOTIDE SEQUENCE [LARGE SCALE GENOMIC DNA]</scope>
    <source>
        <strain evidence="3">DSM 45405</strain>
    </source>
</reference>
<accession>A0A1H6L2C0</accession>
<dbReference type="STRING" id="370526.SAMN04489835_4550"/>
<evidence type="ECO:0000259" key="1">
    <source>
        <dbReference type="Pfam" id="PF00934"/>
    </source>
</evidence>
<protein>
    <submittedName>
        <fullName evidence="2">PE family protein</fullName>
    </submittedName>
</protein>
<dbReference type="OrthoDB" id="4731653at2"/>
<proteinExistence type="predicted"/>
<feature type="domain" description="PE" evidence="1">
    <location>
        <begin position="7"/>
        <end position="93"/>
    </location>
</feature>
<gene>
    <name evidence="2" type="ORF">SAMN04489835_4550</name>
</gene>
<dbReference type="Proteomes" id="UP000182915">
    <property type="component" value="Chromosome I"/>
</dbReference>
<dbReference type="Pfam" id="PF00934">
    <property type="entry name" value="PE"/>
    <property type="match status" value="1"/>
</dbReference>
<dbReference type="InterPro" id="IPR000084">
    <property type="entry name" value="PE-PGRS_N"/>
</dbReference>
<dbReference type="AlphaFoldDB" id="A0A1H6L2C0"/>
<sequence>MADNAGMSIQPAEVLDVSRQLDELAARVERVIHDESAHLAVTAPGRDEVSQRVAATLNEVHASFGTATERGLGEMHEVAATLRGHSNNVAAADGDFIS</sequence>
<dbReference type="Gene3D" id="1.10.287.850">
    <property type="entry name" value="HP0062-like domain"/>
    <property type="match status" value="1"/>
</dbReference>
<organism evidence="2 3">
    <name type="scientific">Mycolicibacterium rutilum</name>
    <name type="common">Mycobacterium rutilum</name>
    <dbReference type="NCBI Taxonomy" id="370526"/>
    <lineage>
        <taxon>Bacteria</taxon>
        <taxon>Bacillati</taxon>
        <taxon>Actinomycetota</taxon>
        <taxon>Actinomycetes</taxon>
        <taxon>Mycobacteriales</taxon>
        <taxon>Mycobacteriaceae</taxon>
        <taxon>Mycolicibacterium</taxon>
    </lineage>
</organism>
<dbReference type="EMBL" id="LT629971">
    <property type="protein sequence ID" value="SEH82258.1"/>
    <property type="molecule type" value="Genomic_DNA"/>
</dbReference>